<gene>
    <name evidence="4" type="primary">KAFR0F04190</name>
    <name evidence="4" type="ORF">KAFR_0F04190</name>
</gene>
<dbReference type="AlphaFoldDB" id="H2AXB4"/>
<dbReference type="HOGENOM" id="CLU_065016_0_0_1"/>
<dbReference type="InterPro" id="IPR015943">
    <property type="entry name" value="WD40/YVTN_repeat-like_dom_sf"/>
</dbReference>
<dbReference type="PROSITE" id="PS50294">
    <property type="entry name" value="WD_REPEATS_REGION"/>
    <property type="match status" value="1"/>
</dbReference>
<dbReference type="InterPro" id="IPR036322">
    <property type="entry name" value="WD40_repeat_dom_sf"/>
</dbReference>
<dbReference type="OrthoDB" id="10251741at2759"/>
<keyword evidence="2" id="KW-0677">Repeat</keyword>
<dbReference type="Proteomes" id="UP000005220">
    <property type="component" value="Chromosome 6"/>
</dbReference>
<evidence type="ECO:0000256" key="2">
    <source>
        <dbReference type="ARBA" id="ARBA00022737"/>
    </source>
</evidence>
<dbReference type="GO" id="GO:0000228">
    <property type="term" value="C:nuclear chromosome"/>
    <property type="evidence" value="ECO:0007669"/>
    <property type="project" value="EnsemblFungi"/>
</dbReference>
<keyword evidence="5" id="KW-1185">Reference proteome</keyword>
<proteinExistence type="predicted"/>
<dbReference type="InterPro" id="IPR001680">
    <property type="entry name" value="WD40_rpt"/>
</dbReference>
<dbReference type="GO" id="GO:0070478">
    <property type="term" value="P:nuclear-transcribed mRNA catabolic process, 3'-5' exonucleolytic nonsense-mediated decay"/>
    <property type="evidence" value="ECO:0007669"/>
    <property type="project" value="EnsemblFungi"/>
</dbReference>
<dbReference type="PROSITE" id="PS00678">
    <property type="entry name" value="WD_REPEATS_1"/>
    <property type="match status" value="1"/>
</dbReference>
<evidence type="ECO:0000313" key="4">
    <source>
        <dbReference type="EMBL" id="CCF59014.1"/>
    </source>
</evidence>
<feature type="repeat" description="WD" evidence="3">
    <location>
        <begin position="288"/>
        <end position="329"/>
    </location>
</feature>
<dbReference type="GO" id="GO:0065004">
    <property type="term" value="P:protein-DNA complex assembly"/>
    <property type="evidence" value="ECO:0007669"/>
    <property type="project" value="EnsemblFungi"/>
</dbReference>
<dbReference type="RefSeq" id="XP_003958149.1">
    <property type="nucleotide sequence ID" value="XM_003958100.1"/>
</dbReference>
<dbReference type="SMART" id="SM00320">
    <property type="entry name" value="WD40"/>
    <property type="match status" value="4"/>
</dbReference>
<dbReference type="PANTHER" id="PTHR44090:SF1">
    <property type="entry name" value="SUPERKILLER COMPLEX PROTEIN 8"/>
    <property type="match status" value="1"/>
</dbReference>
<name>H2AXB4_KAZAF</name>
<dbReference type="EMBL" id="HE650826">
    <property type="protein sequence ID" value="CCF59014.1"/>
    <property type="molecule type" value="Genomic_DNA"/>
</dbReference>
<dbReference type="GO" id="GO:0007131">
    <property type="term" value="P:reciprocal meiotic recombination"/>
    <property type="evidence" value="ECO:0007669"/>
    <property type="project" value="EnsemblFungi"/>
</dbReference>
<evidence type="ECO:0000256" key="3">
    <source>
        <dbReference type="PROSITE-ProRule" id="PRU00221"/>
    </source>
</evidence>
<dbReference type="GO" id="GO:0055087">
    <property type="term" value="C:Ski complex"/>
    <property type="evidence" value="ECO:0007669"/>
    <property type="project" value="EnsemblFungi"/>
</dbReference>
<dbReference type="KEGG" id="kaf:KAFR_0F04190"/>
<dbReference type="PANTHER" id="PTHR44090">
    <property type="entry name" value="WD REPEAT-CONTAINING PROTEIN 61"/>
    <property type="match status" value="1"/>
</dbReference>
<dbReference type="STRING" id="1071382.H2AXB4"/>
<keyword evidence="1 3" id="KW-0853">WD repeat</keyword>
<sequence length="394" mass="43718">MSKVFIPVSNVGKAHDADIYSVKVLKGFTVTASGDGSLKFWSNKKIYQNDFKTLKDDVHVEFVDATGLHHVDCLTVNDMLGNDALTVNIISTVSFNGIIHFYQFVNENLSTLKKIKLLNPEEIKIHSFWSSLWVNGNNDQVVSDRLITSDIKGNTNIWKFELYKDETKTEIEPHLTYQGEISSNEPVVATCVDASAKRGLIATGFANGTVVVSQLSTLRPLYTFESNSSSTVNSVRSLKFSPLGNLLAVSNDFGSFGSITLYETEFGEKIGNLSIPTHSGQKLISGTTFAHNGWVFNLSFNSTGEFLATCGYDSKVRVWDIKLKERVSTLNLSANDIEIEDDIMLHDENGDSTKFPPIFDVKFINKGIINDTNEGLCCVCMDRSIRWFREAGGN</sequence>
<dbReference type="SUPFAM" id="SSF50978">
    <property type="entry name" value="WD40 repeat-like"/>
    <property type="match status" value="1"/>
</dbReference>
<evidence type="ECO:0000256" key="1">
    <source>
        <dbReference type="ARBA" id="ARBA00022574"/>
    </source>
</evidence>
<dbReference type="GeneID" id="13884481"/>
<dbReference type="GO" id="GO:0070481">
    <property type="term" value="P:nuclear-transcribed mRNA catabolic process, non-stop decay"/>
    <property type="evidence" value="ECO:0007669"/>
    <property type="project" value="EnsemblFungi"/>
</dbReference>
<dbReference type="PROSITE" id="PS50082">
    <property type="entry name" value="WD_REPEATS_2"/>
    <property type="match status" value="1"/>
</dbReference>
<protein>
    <submittedName>
        <fullName evidence="4">Uncharacterized protein</fullName>
    </submittedName>
</protein>
<accession>H2AXB4</accession>
<dbReference type="InterPro" id="IPR019775">
    <property type="entry name" value="WD40_repeat_CS"/>
</dbReference>
<organism evidence="4 5">
    <name type="scientific">Kazachstania africana (strain ATCC 22294 / BCRC 22015 / CBS 2517 / CECT 1963 / NBRC 1671 / NRRL Y-8276)</name>
    <name type="common">Yeast</name>
    <name type="synonym">Kluyveromyces africanus</name>
    <dbReference type="NCBI Taxonomy" id="1071382"/>
    <lineage>
        <taxon>Eukaryota</taxon>
        <taxon>Fungi</taxon>
        <taxon>Dikarya</taxon>
        <taxon>Ascomycota</taxon>
        <taxon>Saccharomycotina</taxon>
        <taxon>Saccharomycetes</taxon>
        <taxon>Saccharomycetales</taxon>
        <taxon>Saccharomycetaceae</taxon>
        <taxon>Kazachstania</taxon>
    </lineage>
</organism>
<reference evidence="4 5" key="1">
    <citation type="journal article" date="2011" name="Proc. Natl. Acad. Sci. U.S.A.">
        <title>Evolutionary erosion of yeast sex chromosomes by mating-type switching accidents.</title>
        <authorList>
            <person name="Gordon J.L."/>
            <person name="Armisen D."/>
            <person name="Proux-Wera E."/>
            <person name="Oheigeartaigh S.S."/>
            <person name="Byrne K.P."/>
            <person name="Wolfe K.H."/>
        </authorList>
    </citation>
    <scope>NUCLEOTIDE SEQUENCE [LARGE SCALE GENOMIC DNA]</scope>
    <source>
        <strain evidence="5">ATCC 22294 / BCRC 22015 / CBS 2517 / CECT 1963 / NBRC 1671 / NRRL Y-8276</strain>
    </source>
</reference>
<dbReference type="eggNOG" id="KOG4155">
    <property type="taxonomic scope" value="Eukaryota"/>
</dbReference>
<dbReference type="InParanoid" id="H2AXB4"/>
<dbReference type="Gene3D" id="2.130.10.10">
    <property type="entry name" value="YVTN repeat-like/Quinoprotein amine dehydrogenase"/>
    <property type="match status" value="1"/>
</dbReference>
<evidence type="ECO:0000313" key="5">
    <source>
        <dbReference type="Proteomes" id="UP000005220"/>
    </source>
</evidence>
<dbReference type="Pfam" id="PF00400">
    <property type="entry name" value="WD40"/>
    <property type="match status" value="2"/>
</dbReference>
<dbReference type="FunCoup" id="H2AXB4">
    <property type="interactions" value="203"/>
</dbReference>
<dbReference type="InterPro" id="IPR051510">
    <property type="entry name" value="SKI8"/>
</dbReference>